<proteinExistence type="predicted"/>
<keyword evidence="1" id="KW-0472">Membrane</keyword>
<gene>
    <name evidence="2" type="ORF">METZ01_LOCUS158763</name>
</gene>
<protein>
    <submittedName>
        <fullName evidence="2">Uncharacterized protein</fullName>
    </submittedName>
</protein>
<sequence length="270" mass="30696">MTEISPLKYLQWRPIGVCDSGSGKERKARMFSRSDLARVTAPDVNRGNWRQNQEVMQLIARYANEVAKLSALTEGMYSPEISEIKLVGAVLGLDQTPILNQESSDGKVQFFQVSFRDGKPKKTSFINWKKWLKFLLIAAGSIIALILIYLAIIQVPKFPDRGTKRNESCSSNRQKKAYAEEIQSIRKSLLMDLSRLPEWSTFREARVQCAPGKLKLIKQEQRLLQCYLTVRNRVNDLPANARPDLGKIESCVQILCSRGLPHLSSLCRRL</sequence>
<evidence type="ECO:0000256" key="1">
    <source>
        <dbReference type="SAM" id="Phobius"/>
    </source>
</evidence>
<accession>A0A382AWS3</accession>
<keyword evidence="1" id="KW-1133">Transmembrane helix</keyword>
<dbReference type="AlphaFoldDB" id="A0A382AWS3"/>
<evidence type="ECO:0000313" key="2">
    <source>
        <dbReference type="EMBL" id="SVB05909.1"/>
    </source>
</evidence>
<dbReference type="EMBL" id="UINC01027148">
    <property type="protein sequence ID" value="SVB05909.1"/>
    <property type="molecule type" value="Genomic_DNA"/>
</dbReference>
<name>A0A382AWS3_9ZZZZ</name>
<keyword evidence="1" id="KW-0812">Transmembrane</keyword>
<feature type="transmembrane region" description="Helical" evidence="1">
    <location>
        <begin position="131"/>
        <end position="152"/>
    </location>
</feature>
<organism evidence="2">
    <name type="scientific">marine metagenome</name>
    <dbReference type="NCBI Taxonomy" id="408172"/>
    <lineage>
        <taxon>unclassified sequences</taxon>
        <taxon>metagenomes</taxon>
        <taxon>ecological metagenomes</taxon>
    </lineage>
</organism>
<reference evidence="2" key="1">
    <citation type="submission" date="2018-05" db="EMBL/GenBank/DDBJ databases">
        <authorList>
            <person name="Lanie J.A."/>
            <person name="Ng W.-L."/>
            <person name="Kazmierczak K.M."/>
            <person name="Andrzejewski T.M."/>
            <person name="Davidsen T.M."/>
            <person name="Wayne K.J."/>
            <person name="Tettelin H."/>
            <person name="Glass J.I."/>
            <person name="Rusch D."/>
            <person name="Podicherti R."/>
            <person name="Tsui H.-C.T."/>
            <person name="Winkler M.E."/>
        </authorList>
    </citation>
    <scope>NUCLEOTIDE SEQUENCE</scope>
</reference>